<reference evidence="2" key="1">
    <citation type="journal article" date="2019" name="Int. J. Syst. Evol. Microbiol.">
        <title>The Global Catalogue of Microorganisms (GCM) 10K type strain sequencing project: providing services to taxonomists for standard genome sequencing and annotation.</title>
        <authorList>
            <consortium name="The Broad Institute Genomics Platform"/>
            <consortium name="The Broad Institute Genome Sequencing Center for Infectious Disease"/>
            <person name="Wu L."/>
            <person name="Ma J."/>
        </authorList>
    </citation>
    <scope>NUCLEOTIDE SEQUENCE [LARGE SCALE GENOMIC DNA]</scope>
    <source>
        <strain evidence="2">JCM 30331</strain>
    </source>
</reference>
<dbReference type="EMBL" id="BMPP01000004">
    <property type="protein sequence ID" value="GGK20414.1"/>
    <property type="molecule type" value="Genomic_DNA"/>
</dbReference>
<accession>A0ABQ2EQ72</accession>
<dbReference type="SUPFAM" id="SSF52540">
    <property type="entry name" value="P-loop containing nucleoside triphosphate hydrolases"/>
    <property type="match status" value="1"/>
</dbReference>
<protein>
    <recommendedName>
        <fullName evidence="3">Tetratricopeptide repeat protein</fullName>
    </recommendedName>
</protein>
<dbReference type="Gene3D" id="1.25.40.10">
    <property type="entry name" value="Tetratricopeptide repeat domain"/>
    <property type="match status" value="1"/>
</dbReference>
<comment type="caution">
    <text evidence="1">The sequence shown here is derived from an EMBL/GenBank/DDBJ whole genome shotgun (WGS) entry which is preliminary data.</text>
</comment>
<gene>
    <name evidence="1" type="ORF">GCM10008955_12290</name>
</gene>
<dbReference type="SUPFAM" id="SSF48452">
    <property type="entry name" value="TPR-like"/>
    <property type="match status" value="1"/>
</dbReference>
<keyword evidence="2" id="KW-1185">Reference proteome</keyword>
<dbReference type="Proteomes" id="UP000647587">
    <property type="component" value="Unassembled WGS sequence"/>
</dbReference>
<evidence type="ECO:0000313" key="1">
    <source>
        <dbReference type="EMBL" id="GGK20414.1"/>
    </source>
</evidence>
<evidence type="ECO:0008006" key="3">
    <source>
        <dbReference type="Google" id="ProtNLM"/>
    </source>
</evidence>
<proteinExistence type="predicted"/>
<dbReference type="InterPro" id="IPR011990">
    <property type="entry name" value="TPR-like_helical_dom_sf"/>
</dbReference>
<organism evidence="1 2">
    <name type="scientific">Deinococcus malanensis</name>
    <dbReference type="NCBI Taxonomy" id="1706855"/>
    <lineage>
        <taxon>Bacteria</taxon>
        <taxon>Thermotogati</taxon>
        <taxon>Deinococcota</taxon>
        <taxon>Deinococci</taxon>
        <taxon>Deinococcales</taxon>
        <taxon>Deinococcaceae</taxon>
        <taxon>Deinococcus</taxon>
    </lineage>
</organism>
<evidence type="ECO:0000313" key="2">
    <source>
        <dbReference type="Proteomes" id="UP000647587"/>
    </source>
</evidence>
<dbReference type="InterPro" id="IPR027417">
    <property type="entry name" value="P-loop_NTPase"/>
</dbReference>
<name>A0ABQ2EQ72_9DEIO</name>
<dbReference type="RefSeq" id="WP_189005545.1">
    <property type="nucleotide sequence ID" value="NZ_BMPP01000004.1"/>
</dbReference>
<sequence>MDWKAVLADLRAHLPPGQGRGPVRGSLRWLEAEMRGRGGNPASLRNIVYRDIGTPQDKAVLAGILNDLATLAGRPAAAFPASPAAAPLPDELELLGRSKKRAYKQFVAGVRVGRAPRMVVSGRAGAGKTILLGQIERALLELHIPVRRFSLSGDAGPLLGLPPPAGQSYAALGQVQTDAARAALPAQGALLVRVTRELSFAGDPPRDNRGQTISPARWAQEHLLQRAPDGVAVLLAVEDPDGLDEQGTELIELRPPTPAEARTYLMGRLGVTRAEADRLVAETGRHLDRLAMLGSLGSGAGEWAPGGLADLMADRDARALAEATAALQSLVPSGQPIPGPLLSAALGTNIGALPAHARALVRGDDGGWTPSAALKATWSQVSPAARLAALRHVAGAEGTLEAGLRMAALAAVGDWAALSTLATRHPDDARHLPPLWPAIRQSAQGTELESLARAVVGHHAGRGEYGHPRLRDGLFSLLESDRDVVRAWARVKLAESSLESGNIEAAHLQLAHADVAAVLEPGAPLEPWARAAQADALLVEAALARWQGDLETATLKASDPRAEHGGPRALLWRGLIAKDAGRWPEALTALRAVPQSSPLLSGRARYQEGDLMLRLGLPGAGLQALDDAARRLELAGGTAEEQARVLARSGTALRRLGLAREGLERLNRALGLLPHDSPRHGDAVPRARLLSEAAPVYLALGRPDEALGVASEALALLAHSDGRRAEASYRQRRTVLRVALAYLTRGLGRCYLQPLSGATSDGPDLTHARQLMDQLLQHDADTSDRDQILRLDLHLSRSLAEPDPARAVQDASTGLALASHPYEEAQARAVHADALWRDGQPEEALAEVNRAYALLRRVPLAVHGSTFPSGTTDVDPGLQAQLLALEARITIRDGVRTLLWLRDALQVPGLGPFRRGVWREVGLTLERVHPQASAVVLTLHPAADLQVLRLPDALVQAEDSLCAGHVPATPS</sequence>